<feature type="transmembrane region" description="Helical" evidence="9">
    <location>
        <begin position="62"/>
        <end position="81"/>
    </location>
</feature>
<accession>A0A5P8FIX2</accession>
<evidence type="ECO:0000256" key="7">
    <source>
        <dbReference type="ARBA" id="ARBA00022840"/>
    </source>
</evidence>
<dbReference type="InterPro" id="IPR011712">
    <property type="entry name" value="Sig_transdc_His_kin_sub3_dim/P"/>
</dbReference>
<evidence type="ECO:0000256" key="8">
    <source>
        <dbReference type="ARBA" id="ARBA00023012"/>
    </source>
</evidence>
<feature type="transmembrane region" description="Helical" evidence="9">
    <location>
        <begin position="22"/>
        <end position="41"/>
    </location>
</feature>
<dbReference type="EMBL" id="CP044548">
    <property type="protein sequence ID" value="QFQ29081.2"/>
    <property type="molecule type" value="Genomic_DNA"/>
</dbReference>
<keyword evidence="8" id="KW-0902">Two-component regulatory system</keyword>
<dbReference type="KEGG" id="jme:EEW87_000245"/>
<keyword evidence="6" id="KW-0418">Kinase</keyword>
<evidence type="ECO:0000256" key="4">
    <source>
        <dbReference type="ARBA" id="ARBA00022679"/>
    </source>
</evidence>
<dbReference type="RefSeq" id="WP_123092617.1">
    <property type="nucleotide sequence ID" value="NZ_BAAAKD010000004.1"/>
</dbReference>
<evidence type="ECO:0000256" key="1">
    <source>
        <dbReference type="ARBA" id="ARBA00000085"/>
    </source>
</evidence>
<dbReference type="AlphaFoldDB" id="A0A5P8FIX2"/>
<keyword evidence="9" id="KW-1133">Transmembrane helix</keyword>
<dbReference type="GO" id="GO:0005524">
    <property type="term" value="F:ATP binding"/>
    <property type="evidence" value="ECO:0007669"/>
    <property type="project" value="UniProtKB-KW"/>
</dbReference>
<organism evidence="11 12">
    <name type="scientific">Janibacter melonis</name>
    <dbReference type="NCBI Taxonomy" id="262209"/>
    <lineage>
        <taxon>Bacteria</taxon>
        <taxon>Bacillati</taxon>
        <taxon>Actinomycetota</taxon>
        <taxon>Actinomycetes</taxon>
        <taxon>Micrococcales</taxon>
        <taxon>Intrasporangiaceae</taxon>
        <taxon>Janibacter</taxon>
    </lineage>
</organism>
<evidence type="ECO:0000256" key="6">
    <source>
        <dbReference type="ARBA" id="ARBA00022777"/>
    </source>
</evidence>
<dbReference type="PANTHER" id="PTHR24421:SF10">
    <property type="entry name" value="NITRATE_NITRITE SENSOR PROTEIN NARQ"/>
    <property type="match status" value="1"/>
</dbReference>
<evidence type="ECO:0000256" key="9">
    <source>
        <dbReference type="SAM" id="Phobius"/>
    </source>
</evidence>
<gene>
    <name evidence="11" type="ORF">EEW87_000245</name>
</gene>
<protein>
    <recommendedName>
        <fullName evidence="2">histidine kinase</fullName>
        <ecNumber evidence="2">2.7.13.3</ecNumber>
    </recommendedName>
</protein>
<feature type="transmembrane region" description="Helical" evidence="9">
    <location>
        <begin position="120"/>
        <end position="137"/>
    </location>
</feature>
<dbReference type="Pfam" id="PF07730">
    <property type="entry name" value="HisKA_3"/>
    <property type="match status" value="1"/>
</dbReference>
<evidence type="ECO:0000259" key="10">
    <source>
        <dbReference type="Pfam" id="PF07730"/>
    </source>
</evidence>
<evidence type="ECO:0000313" key="11">
    <source>
        <dbReference type="EMBL" id="QFQ29081.2"/>
    </source>
</evidence>
<evidence type="ECO:0000256" key="3">
    <source>
        <dbReference type="ARBA" id="ARBA00022553"/>
    </source>
</evidence>
<dbReference type="GO" id="GO:0016020">
    <property type="term" value="C:membrane"/>
    <property type="evidence" value="ECO:0007669"/>
    <property type="project" value="InterPro"/>
</dbReference>
<dbReference type="GO" id="GO:0046983">
    <property type="term" value="F:protein dimerization activity"/>
    <property type="evidence" value="ECO:0007669"/>
    <property type="project" value="InterPro"/>
</dbReference>
<dbReference type="SUPFAM" id="SSF55874">
    <property type="entry name" value="ATPase domain of HSP90 chaperone/DNA topoisomerase II/histidine kinase"/>
    <property type="match status" value="1"/>
</dbReference>
<evidence type="ECO:0000256" key="2">
    <source>
        <dbReference type="ARBA" id="ARBA00012438"/>
    </source>
</evidence>
<proteinExistence type="predicted"/>
<dbReference type="InterPro" id="IPR036890">
    <property type="entry name" value="HATPase_C_sf"/>
</dbReference>
<keyword evidence="7" id="KW-0067">ATP-binding</keyword>
<dbReference type="Gene3D" id="3.30.565.10">
    <property type="entry name" value="Histidine kinase-like ATPase, C-terminal domain"/>
    <property type="match status" value="1"/>
</dbReference>
<dbReference type="PANTHER" id="PTHR24421">
    <property type="entry name" value="NITRATE/NITRITE SENSOR PROTEIN NARX-RELATED"/>
    <property type="match status" value="1"/>
</dbReference>
<feature type="transmembrane region" description="Helical" evidence="9">
    <location>
        <begin position="171"/>
        <end position="191"/>
    </location>
</feature>
<keyword evidence="3" id="KW-0597">Phosphoprotein</keyword>
<keyword evidence="4" id="KW-0808">Transferase</keyword>
<dbReference type="Gene3D" id="1.20.5.1930">
    <property type="match status" value="1"/>
</dbReference>
<keyword evidence="9" id="KW-0812">Transmembrane</keyword>
<evidence type="ECO:0000313" key="12">
    <source>
        <dbReference type="Proteomes" id="UP000271708"/>
    </source>
</evidence>
<dbReference type="EC" id="2.7.13.3" evidence="2"/>
<feature type="transmembrane region" description="Helical" evidence="9">
    <location>
        <begin position="93"/>
        <end position="113"/>
    </location>
</feature>
<name>A0A5P8FIX2_9MICO</name>
<dbReference type="Proteomes" id="UP000271708">
    <property type="component" value="Chromosome"/>
</dbReference>
<comment type="catalytic activity">
    <reaction evidence="1">
        <text>ATP + protein L-histidine = ADP + protein N-phospho-L-histidine.</text>
        <dbReference type="EC" id="2.7.13.3"/>
    </reaction>
</comment>
<keyword evidence="9" id="KW-0472">Membrane</keyword>
<dbReference type="InterPro" id="IPR050482">
    <property type="entry name" value="Sensor_HK_TwoCompSys"/>
</dbReference>
<keyword evidence="5" id="KW-0547">Nucleotide-binding</keyword>
<sequence>MTVAAAPDRRARAWWSASARSAAALAGWWLLGILTLAMALLTTDARRAPGLPTTHDTPATPLGMLSFFVGLALLVLLVWRVRLALPLAVGGSLFAAIAPFDPLVALVAGLHVVRRQRTAVAVPVAALVTVCTVVVTWRDLQGRNSYESAWRGLVVDTTTAEAAVDRGAAPWWVPVTIGLVVSAIFLGAGAVRRVLERSAGEVTHQRAVAADLGDRLAAQDERERIAREVHDVIGHRLSVVSLHAAALEAHAPDGELGRSASLVREAAGRTAEDLRSLVSVLRDGTSDITSQVPGIADVEGLVDDAVAHGMTVVATISLHDGDHLDVQTSQTSYRVVQEMLTNARRHAPTHGVRLVVRARSADGVLLEAANHVPQGREVHPGAGLTGMRERVELLGGELRLLVEEDVLRVVVHLPWRWQS</sequence>
<evidence type="ECO:0000256" key="5">
    <source>
        <dbReference type="ARBA" id="ARBA00022741"/>
    </source>
</evidence>
<reference evidence="11 12" key="1">
    <citation type="submission" date="2019-09" db="EMBL/GenBank/DDBJ databases">
        <title>Complete Genome Sequence of Janibacter melonis M714 with both human health impact and industrial applications.</title>
        <authorList>
            <person name="Jin M."/>
            <person name="Zhao Q.R."/>
        </authorList>
    </citation>
    <scope>NUCLEOTIDE SEQUENCE [LARGE SCALE GENOMIC DNA]</scope>
    <source>
        <strain evidence="11 12">M714</strain>
    </source>
</reference>
<feature type="domain" description="Signal transduction histidine kinase subgroup 3 dimerisation and phosphoacceptor" evidence="10">
    <location>
        <begin position="221"/>
        <end position="284"/>
    </location>
</feature>
<dbReference type="GO" id="GO:0000155">
    <property type="term" value="F:phosphorelay sensor kinase activity"/>
    <property type="evidence" value="ECO:0007669"/>
    <property type="project" value="InterPro"/>
</dbReference>
<dbReference type="GeneID" id="59162858"/>